<sequence>MFDCQIITRDTIYLAGVSFSGPFPHSFPSEAVKVQQRLGSRKSEFLPNVNTDVVFSPYYVCDNLATYFACYEVPEGTAIPEGMVSFKLPGHTYAKVTCTNKTIRDGYGHVFDWIKKHGYKQLSGACSIEIFYIEEAEEEKVELLIPVE</sequence>
<keyword evidence="3" id="KW-1185">Reference proteome</keyword>
<organism evidence="2 3">
    <name type="scientific">Paenibacillus sedimenti</name>
    <dbReference type="NCBI Taxonomy" id="2770274"/>
    <lineage>
        <taxon>Bacteria</taxon>
        <taxon>Bacillati</taxon>
        <taxon>Bacillota</taxon>
        <taxon>Bacilli</taxon>
        <taxon>Bacillales</taxon>
        <taxon>Paenibacillaceae</taxon>
        <taxon>Paenibacillus</taxon>
    </lineage>
</organism>
<proteinExistence type="predicted"/>
<feature type="domain" description="AraC effector-binding" evidence="1">
    <location>
        <begin position="2"/>
        <end position="148"/>
    </location>
</feature>
<accession>A0A926KVC4</accession>
<dbReference type="InterPro" id="IPR029441">
    <property type="entry name" value="Cass2"/>
</dbReference>
<evidence type="ECO:0000313" key="3">
    <source>
        <dbReference type="Proteomes" id="UP000650466"/>
    </source>
</evidence>
<protein>
    <submittedName>
        <fullName evidence="2">Effector binding domain-containing protein</fullName>
    </submittedName>
</protein>
<dbReference type="Pfam" id="PF14526">
    <property type="entry name" value="Cass2"/>
    <property type="match status" value="1"/>
</dbReference>
<evidence type="ECO:0000259" key="1">
    <source>
        <dbReference type="SMART" id="SM00871"/>
    </source>
</evidence>
<gene>
    <name evidence="2" type="ORF">ICC18_22470</name>
</gene>
<dbReference type="SUPFAM" id="SSF55136">
    <property type="entry name" value="Probable bacterial effector-binding domain"/>
    <property type="match status" value="1"/>
</dbReference>
<dbReference type="InterPro" id="IPR010499">
    <property type="entry name" value="AraC_E-bd"/>
</dbReference>
<dbReference type="Proteomes" id="UP000650466">
    <property type="component" value="Unassembled WGS sequence"/>
</dbReference>
<dbReference type="Gene3D" id="3.20.80.10">
    <property type="entry name" value="Regulatory factor, effector binding domain"/>
    <property type="match status" value="1"/>
</dbReference>
<name>A0A926KVC4_9BACL</name>
<dbReference type="SMART" id="SM00871">
    <property type="entry name" value="AraC_E_bind"/>
    <property type="match status" value="1"/>
</dbReference>
<comment type="caution">
    <text evidence="2">The sequence shown here is derived from an EMBL/GenBank/DDBJ whole genome shotgun (WGS) entry which is preliminary data.</text>
</comment>
<dbReference type="EMBL" id="JACVVD010000009">
    <property type="protein sequence ID" value="MBD0382883.1"/>
    <property type="molecule type" value="Genomic_DNA"/>
</dbReference>
<dbReference type="RefSeq" id="WP_188176680.1">
    <property type="nucleotide sequence ID" value="NZ_JACVVD010000009.1"/>
</dbReference>
<evidence type="ECO:0000313" key="2">
    <source>
        <dbReference type="EMBL" id="MBD0382883.1"/>
    </source>
</evidence>
<dbReference type="AlphaFoldDB" id="A0A926KVC4"/>
<reference evidence="2" key="1">
    <citation type="submission" date="2020-09" db="EMBL/GenBank/DDBJ databases">
        <title>Draft Genome Sequence of Paenibacillus sp. WST5.</title>
        <authorList>
            <person name="Bao Z."/>
        </authorList>
    </citation>
    <scope>NUCLEOTIDE SEQUENCE</scope>
    <source>
        <strain evidence="2">WST5</strain>
    </source>
</reference>
<dbReference type="InterPro" id="IPR011256">
    <property type="entry name" value="Reg_factor_effector_dom_sf"/>
</dbReference>